<reference evidence="2" key="1">
    <citation type="journal article" date="2020" name="Stud. Mycol.">
        <title>101 Dothideomycetes genomes: a test case for predicting lifestyles and emergence of pathogens.</title>
        <authorList>
            <person name="Haridas S."/>
            <person name="Albert R."/>
            <person name="Binder M."/>
            <person name="Bloem J."/>
            <person name="Labutti K."/>
            <person name="Salamov A."/>
            <person name="Andreopoulos B."/>
            <person name="Baker S."/>
            <person name="Barry K."/>
            <person name="Bills G."/>
            <person name="Bluhm B."/>
            <person name="Cannon C."/>
            <person name="Castanera R."/>
            <person name="Culley D."/>
            <person name="Daum C."/>
            <person name="Ezra D."/>
            <person name="Gonzalez J."/>
            <person name="Henrissat B."/>
            <person name="Kuo A."/>
            <person name="Liang C."/>
            <person name="Lipzen A."/>
            <person name="Lutzoni F."/>
            <person name="Magnuson J."/>
            <person name="Mondo S."/>
            <person name="Nolan M."/>
            <person name="Ohm R."/>
            <person name="Pangilinan J."/>
            <person name="Park H.-J."/>
            <person name="Ramirez L."/>
            <person name="Alfaro M."/>
            <person name="Sun H."/>
            <person name="Tritt A."/>
            <person name="Yoshinaga Y."/>
            <person name="Zwiers L.-H."/>
            <person name="Turgeon B."/>
            <person name="Goodwin S."/>
            <person name="Spatafora J."/>
            <person name="Crous P."/>
            <person name="Grigoriev I."/>
        </authorList>
    </citation>
    <scope>NUCLEOTIDE SEQUENCE</scope>
    <source>
        <strain evidence="2">CBS 110217</strain>
    </source>
</reference>
<dbReference type="EMBL" id="ML978376">
    <property type="protein sequence ID" value="KAF2023143.1"/>
    <property type="molecule type" value="Genomic_DNA"/>
</dbReference>
<feature type="domain" description="C2H2-type" evidence="1">
    <location>
        <begin position="82"/>
        <end position="107"/>
    </location>
</feature>
<sequence length="109" mass="12594">VRFCFECSIWTSNEMEWDAHCQQHILRPSIIYGPVYTEGLLAAPRRCPYCMKDGHYLQMENTPQYLQHIESHIHSAMKDGALVCPHPGCPSSSFEVRDFKHHLDVVHAI</sequence>
<keyword evidence="3" id="KW-1185">Reference proteome</keyword>
<gene>
    <name evidence="2" type="ORF">EK21DRAFT_17199</name>
</gene>
<evidence type="ECO:0000313" key="2">
    <source>
        <dbReference type="EMBL" id="KAF2023143.1"/>
    </source>
</evidence>
<name>A0A9P4GUI0_9PLEO</name>
<dbReference type="InterPro" id="IPR013087">
    <property type="entry name" value="Znf_C2H2_type"/>
</dbReference>
<dbReference type="SMART" id="SM00355">
    <property type="entry name" value="ZnF_C2H2"/>
    <property type="match status" value="3"/>
</dbReference>
<dbReference type="OrthoDB" id="3766258at2759"/>
<accession>A0A9P4GUI0</accession>
<feature type="domain" description="C2H2-type" evidence="1">
    <location>
        <begin position="2"/>
        <end position="24"/>
    </location>
</feature>
<feature type="domain" description="C2H2-type" evidence="1">
    <location>
        <begin position="45"/>
        <end position="72"/>
    </location>
</feature>
<proteinExistence type="predicted"/>
<evidence type="ECO:0000259" key="1">
    <source>
        <dbReference type="SMART" id="SM00355"/>
    </source>
</evidence>
<organism evidence="2 3">
    <name type="scientific">Setomelanomma holmii</name>
    <dbReference type="NCBI Taxonomy" id="210430"/>
    <lineage>
        <taxon>Eukaryota</taxon>
        <taxon>Fungi</taxon>
        <taxon>Dikarya</taxon>
        <taxon>Ascomycota</taxon>
        <taxon>Pezizomycotina</taxon>
        <taxon>Dothideomycetes</taxon>
        <taxon>Pleosporomycetidae</taxon>
        <taxon>Pleosporales</taxon>
        <taxon>Pleosporineae</taxon>
        <taxon>Phaeosphaeriaceae</taxon>
        <taxon>Setomelanomma</taxon>
    </lineage>
</organism>
<protein>
    <recommendedName>
        <fullName evidence="1">C2H2-type domain-containing protein</fullName>
    </recommendedName>
</protein>
<dbReference type="Proteomes" id="UP000799777">
    <property type="component" value="Unassembled WGS sequence"/>
</dbReference>
<comment type="caution">
    <text evidence="2">The sequence shown here is derived from an EMBL/GenBank/DDBJ whole genome shotgun (WGS) entry which is preliminary data.</text>
</comment>
<feature type="non-terminal residue" evidence="2">
    <location>
        <position position="109"/>
    </location>
</feature>
<evidence type="ECO:0000313" key="3">
    <source>
        <dbReference type="Proteomes" id="UP000799777"/>
    </source>
</evidence>
<feature type="non-terminal residue" evidence="2">
    <location>
        <position position="1"/>
    </location>
</feature>
<dbReference type="AlphaFoldDB" id="A0A9P4GUI0"/>